<accession>A0A218V5M0</accession>
<name>A0A218V5M0_9PASE</name>
<gene>
    <name evidence="1" type="ORF">RLOC_00010377</name>
</gene>
<dbReference type="AlphaFoldDB" id="A0A218V5M0"/>
<sequence>MSPWFWTVKRKSPSSWTAASIPLSTSTASSCSAPGYWMRRSLR</sequence>
<protein>
    <submittedName>
        <fullName evidence="1">Uncharacterized protein</fullName>
    </submittedName>
</protein>
<evidence type="ECO:0000313" key="1">
    <source>
        <dbReference type="EMBL" id="OWK61405.1"/>
    </source>
</evidence>
<proteinExistence type="predicted"/>
<comment type="caution">
    <text evidence="1">The sequence shown here is derived from an EMBL/GenBank/DDBJ whole genome shotgun (WGS) entry which is preliminary data.</text>
</comment>
<keyword evidence="2" id="KW-1185">Reference proteome</keyword>
<evidence type="ECO:0000313" key="2">
    <source>
        <dbReference type="Proteomes" id="UP000197619"/>
    </source>
</evidence>
<dbReference type="EMBL" id="MUZQ01000043">
    <property type="protein sequence ID" value="OWK61405.1"/>
    <property type="molecule type" value="Genomic_DNA"/>
</dbReference>
<reference evidence="1 2" key="1">
    <citation type="submission" date="2017-05" db="EMBL/GenBank/DDBJ databases">
        <title>Genome of assembly of the Bengalese finch, Lonchura striata domestica.</title>
        <authorList>
            <person name="Colquitt B.M."/>
            <person name="Brainard M.S."/>
        </authorList>
    </citation>
    <scope>NUCLEOTIDE SEQUENCE [LARGE SCALE GENOMIC DNA]</scope>
    <source>
        <strain evidence="1">White83orange57</strain>
    </source>
</reference>
<organism evidence="1 2">
    <name type="scientific">Lonchura striata</name>
    <name type="common">white-rumped munia</name>
    <dbReference type="NCBI Taxonomy" id="40157"/>
    <lineage>
        <taxon>Eukaryota</taxon>
        <taxon>Metazoa</taxon>
        <taxon>Chordata</taxon>
        <taxon>Craniata</taxon>
        <taxon>Vertebrata</taxon>
        <taxon>Euteleostomi</taxon>
        <taxon>Archelosauria</taxon>
        <taxon>Archosauria</taxon>
        <taxon>Dinosauria</taxon>
        <taxon>Saurischia</taxon>
        <taxon>Theropoda</taxon>
        <taxon>Coelurosauria</taxon>
        <taxon>Aves</taxon>
        <taxon>Neognathae</taxon>
        <taxon>Neoaves</taxon>
        <taxon>Telluraves</taxon>
        <taxon>Australaves</taxon>
        <taxon>Passeriformes</taxon>
        <taxon>Passeroidea</taxon>
        <taxon>Estrildidae</taxon>
        <taxon>Estrildinae</taxon>
        <taxon>Lonchura</taxon>
    </lineage>
</organism>
<dbReference type="Proteomes" id="UP000197619">
    <property type="component" value="Unassembled WGS sequence"/>
</dbReference>